<dbReference type="EMBL" id="KN825056">
    <property type="protein sequence ID" value="KIK95217.1"/>
    <property type="molecule type" value="Genomic_DNA"/>
</dbReference>
<sequence length="221" mass="24982">IIAHLQHAVPQIFAQKAKDGSMFQCLDSWVQKILYENLQFTMYKATQAAHKLLSNASEVCLEQFLCLTLTIWDDVIISASFHVNINQTNIIYQPANNHTYRSLAQNRSQWWVKKSACTLVCGVSNGGELLPFQIILQGKYKHSIPSPKSPGHEAAKLGFKFVVSNTDMYWSACEIMCSYVSDILVPFWNEKENVLMLLQISLAFSSSISGLFTALFHFEHA</sequence>
<accession>A0A0D0DD71</accession>
<protein>
    <submittedName>
        <fullName evidence="1">Uncharacterized protein</fullName>
    </submittedName>
</protein>
<evidence type="ECO:0000313" key="1">
    <source>
        <dbReference type="EMBL" id="KIK95217.1"/>
    </source>
</evidence>
<name>A0A0D0DD71_9AGAM</name>
<gene>
    <name evidence="1" type="ORF">PAXRUDRAFT_141203</name>
</gene>
<organism evidence="1 2">
    <name type="scientific">Paxillus rubicundulus Ve08.2h10</name>
    <dbReference type="NCBI Taxonomy" id="930991"/>
    <lineage>
        <taxon>Eukaryota</taxon>
        <taxon>Fungi</taxon>
        <taxon>Dikarya</taxon>
        <taxon>Basidiomycota</taxon>
        <taxon>Agaricomycotina</taxon>
        <taxon>Agaricomycetes</taxon>
        <taxon>Agaricomycetidae</taxon>
        <taxon>Boletales</taxon>
        <taxon>Paxilineae</taxon>
        <taxon>Paxillaceae</taxon>
        <taxon>Paxillus</taxon>
    </lineage>
</organism>
<dbReference type="InParanoid" id="A0A0D0DD71"/>
<reference evidence="1 2" key="1">
    <citation type="submission" date="2014-04" db="EMBL/GenBank/DDBJ databases">
        <authorList>
            <consortium name="DOE Joint Genome Institute"/>
            <person name="Kuo A."/>
            <person name="Kohler A."/>
            <person name="Jargeat P."/>
            <person name="Nagy L.G."/>
            <person name="Floudas D."/>
            <person name="Copeland A."/>
            <person name="Barry K.W."/>
            <person name="Cichocki N."/>
            <person name="Veneault-Fourrey C."/>
            <person name="LaButti K."/>
            <person name="Lindquist E.A."/>
            <person name="Lipzen A."/>
            <person name="Lundell T."/>
            <person name="Morin E."/>
            <person name="Murat C."/>
            <person name="Sun H."/>
            <person name="Tunlid A."/>
            <person name="Henrissat B."/>
            <person name="Grigoriev I.V."/>
            <person name="Hibbett D.S."/>
            <person name="Martin F."/>
            <person name="Nordberg H.P."/>
            <person name="Cantor M.N."/>
            <person name="Hua S.X."/>
        </authorList>
    </citation>
    <scope>NUCLEOTIDE SEQUENCE [LARGE SCALE GENOMIC DNA]</scope>
    <source>
        <strain evidence="1 2">Ve08.2h10</strain>
    </source>
</reference>
<keyword evidence="2" id="KW-1185">Reference proteome</keyword>
<proteinExistence type="predicted"/>
<evidence type="ECO:0000313" key="2">
    <source>
        <dbReference type="Proteomes" id="UP000054538"/>
    </source>
</evidence>
<reference evidence="2" key="2">
    <citation type="submission" date="2015-01" db="EMBL/GenBank/DDBJ databases">
        <title>Evolutionary Origins and Diversification of the Mycorrhizal Mutualists.</title>
        <authorList>
            <consortium name="DOE Joint Genome Institute"/>
            <consortium name="Mycorrhizal Genomics Consortium"/>
            <person name="Kohler A."/>
            <person name="Kuo A."/>
            <person name="Nagy L.G."/>
            <person name="Floudas D."/>
            <person name="Copeland A."/>
            <person name="Barry K.W."/>
            <person name="Cichocki N."/>
            <person name="Veneault-Fourrey C."/>
            <person name="LaButti K."/>
            <person name="Lindquist E.A."/>
            <person name="Lipzen A."/>
            <person name="Lundell T."/>
            <person name="Morin E."/>
            <person name="Murat C."/>
            <person name="Riley R."/>
            <person name="Ohm R."/>
            <person name="Sun H."/>
            <person name="Tunlid A."/>
            <person name="Henrissat B."/>
            <person name="Grigoriev I.V."/>
            <person name="Hibbett D.S."/>
            <person name="Martin F."/>
        </authorList>
    </citation>
    <scope>NUCLEOTIDE SEQUENCE [LARGE SCALE GENOMIC DNA]</scope>
    <source>
        <strain evidence="2">Ve08.2h10</strain>
    </source>
</reference>
<feature type="non-terminal residue" evidence="1">
    <location>
        <position position="1"/>
    </location>
</feature>
<dbReference type="HOGENOM" id="CLU_1253277_0_0_1"/>
<dbReference type="AlphaFoldDB" id="A0A0D0DD71"/>
<dbReference type="Proteomes" id="UP000054538">
    <property type="component" value="Unassembled WGS sequence"/>
</dbReference>
<dbReference type="OrthoDB" id="3341102at2759"/>